<protein>
    <submittedName>
        <fullName evidence="1">Uncharacterized protein</fullName>
    </submittedName>
</protein>
<dbReference type="AlphaFoldDB" id="A0A235BVM9"/>
<dbReference type="Proteomes" id="UP000215215">
    <property type="component" value="Unassembled WGS sequence"/>
</dbReference>
<organism evidence="1 2">
    <name type="scientific">candidate division WOR-3 bacterium JGI_Cruoil_03_44_89</name>
    <dbReference type="NCBI Taxonomy" id="1973748"/>
    <lineage>
        <taxon>Bacteria</taxon>
        <taxon>Bacteria division WOR-3</taxon>
    </lineage>
</organism>
<proteinExistence type="predicted"/>
<reference evidence="1 2" key="1">
    <citation type="submission" date="2017-07" db="EMBL/GenBank/DDBJ databases">
        <title>Recovery of genomes from metagenomes via a dereplication, aggregation, and scoring strategy.</title>
        <authorList>
            <person name="Sieber C.M."/>
            <person name="Probst A.J."/>
            <person name="Sharrar A."/>
            <person name="Thomas B.C."/>
            <person name="Hess M."/>
            <person name="Tringe S.G."/>
            <person name="Banfield J.F."/>
        </authorList>
    </citation>
    <scope>NUCLEOTIDE SEQUENCE [LARGE SCALE GENOMIC DNA]</scope>
    <source>
        <strain evidence="1">JGI_Cruoil_03_44_89</strain>
    </source>
</reference>
<evidence type="ECO:0000313" key="1">
    <source>
        <dbReference type="EMBL" id="OYD16234.1"/>
    </source>
</evidence>
<sequence length="60" mass="7147">MSRKKFTEGKIKRGWLIDFICWCYGRMLTSTVFIEAKREPLICGKVQKETVRVRKRVVII</sequence>
<evidence type="ECO:0000313" key="2">
    <source>
        <dbReference type="Proteomes" id="UP000215215"/>
    </source>
</evidence>
<gene>
    <name evidence="1" type="ORF">CH333_03920</name>
</gene>
<dbReference type="EMBL" id="NOZQ01000078">
    <property type="protein sequence ID" value="OYD16234.1"/>
    <property type="molecule type" value="Genomic_DNA"/>
</dbReference>
<comment type="caution">
    <text evidence="1">The sequence shown here is derived from an EMBL/GenBank/DDBJ whole genome shotgun (WGS) entry which is preliminary data.</text>
</comment>
<accession>A0A235BVM9</accession>
<name>A0A235BVM9_UNCW3</name>